<evidence type="ECO:0000313" key="2">
    <source>
        <dbReference type="Proteomes" id="UP000439123"/>
    </source>
</evidence>
<dbReference type="Proteomes" id="UP000439123">
    <property type="component" value="Unassembled WGS sequence"/>
</dbReference>
<proteinExistence type="predicted"/>
<name>A0A653KX49_AERVE</name>
<organism evidence="1 2">
    <name type="scientific">Aeromonas veronii</name>
    <dbReference type="NCBI Taxonomy" id="654"/>
    <lineage>
        <taxon>Bacteria</taxon>
        <taxon>Pseudomonadati</taxon>
        <taxon>Pseudomonadota</taxon>
        <taxon>Gammaproteobacteria</taxon>
        <taxon>Aeromonadales</taxon>
        <taxon>Aeromonadaceae</taxon>
        <taxon>Aeromonas</taxon>
    </lineage>
</organism>
<gene>
    <name evidence="1" type="ORF">AERO8C_150170</name>
</gene>
<evidence type="ECO:0000313" key="1">
    <source>
        <dbReference type="EMBL" id="VXA83401.1"/>
    </source>
</evidence>
<protein>
    <submittedName>
        <fullName evidence="1">Uncharacterized protein</fullName>
    </submittedName>
</protein>
<dbReference type="AlphaFoldDB" id="A0A653KX49"/>
<sequence>MLICARLLWAHVPSYNGLAQVTQRLLGNQ</sequence>
<dbReference type="EMBL" id="CABWLC010000007">
    <property type="protein sequence ID" value="VXA83401.1"/>
    <property type="molecule type" value="Genomic_DNA"/>
</dbReference>
<reference evidence="1 2" key="1">
    <citation type="submission" date="2019-10" db="EMBL/GenBank/DDBJ databases">
        <authorList>
            <person name="Karimi E."/>
        </authorList>
    </citation>
    <scope>NUCLEOTIDE SEQUENCE [LARGE SCALE GENOMIC DNA]</scope>
    <source>
        <strain evidence="1">Aeromonas sp. 8C</strain>
    </source>
</reference>
<accession>A0A653KX49</accession>